<dbReference type="Gene3D" id="3.10.10.10">
    <property type="entry name" value="HIV Type 1 Reverse Transcriptase, subunit A, domain 1"/>
    <property type="match status" value="1"/>
</dbReference>
<reference evidence="1" key="1">
    <citation type="journal article" date="2014" name="Nat. Genet.">
        <title>Genome and transcriptome of the porcine whipworm Trichuris suis.</title>
        <authorList>
            <person name="Jex A.R."/>
            <person name="Nejsum P."/>
            <person name="Schwarz E.M."/>
            <person name="Hu L."/>
            <person name="Young N.D."/>
            <person name="Hall R.S."/>
            <person name="Korhonen P.K."/>
            <person name="Liao S."/>
            <person name="Thamsborg S."/>
            <person name="Xia J."/>
            <person name="Xu P."/>
            <person name="Wang S."/>
            <person name="Scheerlinck J.P."/>
            <person name="Hofmann A."/>
            <person name="Sternberg P.W."/>
            <person name="Wang J."/>
            <person name="Gasser R.B."/>
        </authorList>
    </citation>
    <scope>NUCLEOTIDE SEQUENCE [LARGE SCALE GENOMIC DNA]</scope>
    <source>
        <strain evidence="1">DCEP-RM93F</strain>
    </source>
</reference>
<feature type="non-terminal residue" evidence="1">
    <location>
        <position position="154"/>
    </location>
</feature>
<dbReference type="PANTHER" id="PTHR47331:SF1">
    <property type="entry name" value="GAG-LIKE PROTEIN"/>
    <property type="match status" value="1"/>
</dbReference>
<evidence type="ECO:0000313" key="1">
    <source>
        <dbReference type="EMBL" id="KFD59384.1"/>
    </source>
</evidence>
<dbReference type="Gene3D" id="3.30.70.270">
    <property type="match status" value="1"/>
</dbReference>
<dbReference type="EMBL" id="KL368030">
    <property type="protein sequence ID" value="KFD59384.1"/>
    <property type="molecule type" value="Genomic_DNA"/>
</dbReference>
<gene>
    <name evidence="1" type="ORF">M514_28436</name>
</gene>
<organism evidence="1">
    <name type="scientific">Trichuris suis</name>
    <name type="common">pig whipworm</name>
    <dbReference type="NCBI Taxonomy" id="68888"/>
    <lineage>
        <taxon>Eukaryota</taxon>
        <taxon>Metazoa</taxon>
        <taxon>Ecdysozoa</taxon>
        <taxon>Nematoda</taxon>
        <taxon>Enoplea</taxon>
        <taxon>Dorylaimia</taxon>
        <taxon>Trichinellida</taxon>
        <taxon>Trichuridae</taxon>
        <taxon>Trichuris</taxon>
    </lineage>
</organism>
<dbReference type="InterPro" id="IPR043128">
    <property type="entry name" value="Rev_trsase/Diguanyl_cyclase"/>
</dbReference>
<accession>A0A085MQ88</accession>
<dbReference type="AlphaFoldDB" id="A0A085MQ88"/>
<dbReference type="PANTHER" id="PTHR47331">
    <property type="entry name" value="PHD-TYPE DOMAIN-CONTAINING PROTEIN"/>
    <property type="match status" value="1"/>
</dbReference>
<sequence>IIEEVRALSSRGQCRYLAHRPVVKENSQTTKIRPVFDASAKQGNNPSLNDCLETGPNLMQLLPNVMLQFRMRKIGVVADIRKAFLQIGVNPEDRDFLRFLWWEDVDAQKLKIYRHNRVVFGALCSPFLLAAVIEHLLDRAPERFRDTYCAKVAN</sequence>
<feature type="non-terminal residue" evidence="1">
    <location>
        <position position="1"/>
    </location>
</feature>
<evidence type="ECO:0008006" key="2">
    <source>
        <dbReference type="Google" id="ProtNLM"/>
    </source>
</evidence>
<dbReference type="Proteomes" id="UP000030758">
    <property type="component" value="Unassembled WGS sequence"/>
</dbReference>
<dbReference type="SUPFAM" id="SSF56672">
    <property type="entry name" value="DNA/RNA polymerases"/>
    <property type="match status" value="1"/>
</dbReference>
<protein>
    <recommendedName>
        <fullName evidence="2">Reverse transcriptase domain-containing protein</fullName>
    </recommendedName>
</protein>
<dbReference type="InterPro" id="IPR043502">
    <property type="entry name" value="DNA/RNA_pol_sf"/>
</dbReference>
<proteinExistence type="predicted"/>
<name>A0A085MQ88_9BILA</name>